<accession>A0A972VZE0</accession>
<dbReference type="Pfam" id="PF13417">
    <property type="entry name" value="GST_N_3"/>
    <property type="match status" value="1"/>
</dbReference>
<dbReference type="InterPro" id="IPR036249">
    <property type="entry name" value="Thioredoxin-like_sf"/>
</dbReference>
<dbReference type="InterPro" id="IPR036282">
    <property type="entry name" value="Glutathione-S-Trfase_C_sf"/>
</dbReference>
<dbReference type="Proteomes" id="UP000754644">
    <property type="component" value="Unassembled WGS sequence"/>
</dbReference>
<dbReference type="SFLD" id="SFLDS00019">
    <property type="entry name" value="Glutathione_Transferase_(cytos"/>
    <property type="match status" value="1"/>
</dbReference>
<dbReference type="CDD" id="cd00299">
    <property type="entry name" value="GST_C_family"/>
    <property type="match status" value="1"/>
</dbReference>
<comment type="caution">
    <text evidence="3">The sequence shown here is derived from an EMBL/GenBank/DDBJ whole genome shotgun (WGS) entry which is preliminary data.</text>
</comment>
<name>A0A972VZE0_9GAMM</name>
<dbReference type="InterPro" id="IPR010987">
    <property type="entry name" value="Glutathione-S-Trfase_C-like"/>
</dbReference>
<dbReference type="PANTHER" id="PTHR43968">
    <property type="match status" value="1"/>
</dbReference>
<feature type="domain" description="GST N-terminal" evidence="1">
    <location>
        <begin position="1"/>
        <end position="81"/>
    </location>
</feature>
<protein>
    <submittedName>
        <fullName evidence="3">Glutathione S-transferase family protein</fullName>
    </submittedName>
</protein>
<dbReference type="InterPro" id="IPR040079">
    <property type="entry name" value="Glutathione_S-Trfase"/>
</dbReference>
<dbReference type="InterPro" id="IPR004045">
    <property type="entry name" value="Glutathione_S-Trfase_N"/>
</dbReference>
<evidence type="ECO:0000259" key="1">
    <source>
        <dbReference type="PROSITE" id="PS50404"/>
    </source>
</evidence>
<feature type="domain" description="GST C-terminal" evidence="2">
    <location>
        <begin position="86"/>
        <end position="210"/>
    </location>
</feature>
<gene>
    <name evidence="3" type="ORF">HQ497_12425</name>
</gene>
<dbReference type="CDD" id="cd00570">
    <property type="entry name" value="GST_N_family"/>
    <property type="match status" value="1"/>
</dbReference>
<dbReference type="GO" id="GO:0005737">
    <property type="term" value="C:cytoplasm"/>
    <property type="evidence" value="ECO:0007669"/>
    <property type="project" value="TreeGrafter"/>
</dbReference>
<dbReference type="Pfam" id="PF13410">
    <property type="entry name" value="GST_C_2"/>
    <property type="match status" value="1"/>
</dbReference>
<dbReference type="SFLD" id="SFLDG00358">
    <property type="entry name" value="Main_(cytGST)"/>
    <property type="match status" value="1"/>
</dbReference>
<dbReference type="SUPFAM" id="SSF52833">
    <property type="entry name" value="Thioredoxin-like"/>
    <property type="match status" value="1"/>
</dbReference>
<dbReference type="EMBL" id="JABMOJ010000468">
    <property type="protein sequence ID" value="NQV66159.1"/>
    <property type="molecule type" value="Genomic_DNA"/>
</dbReference>
<dbReference type="AlphaFoldDB" id="A0A972VZE0"/>
<dbReference type="InterPro" id="IPR050983">
    <property type="entry name" value="GST_Omega/HSP26"/>
</dbReference>
<dbReference type="Gene3D" id="3.40.30.10">
    <property type="entry name" value="Glutaredoxin"/>
    <property type="match status" value="1"/>
</dbReference>
<proteinExistence type="predicted"/>
<sequence>MLKLYDHPLSPYSQKVKIALLEKGLDCDILTPDAFGTGAAGGEFAAASPRGEVPTLIHDDVEIFDSTVILEYLEDVWPQPPLLPATPADRARVRILEDVMDTHYEAIIWGLAEIAHFGRAQGESAAAITRLAGEQIQQWNRWLEQQLGDRTWFNGESFGWGDLAVVPCVLNAANYGFAPQAGSNLEGWLRRAEQVPSVAGVMATAAENAFDSASIGLAAARDALEAGLFKREYRDHRLEWMIKTAGLDIVSDGLDKGNVRFTAIFGD</sequence>
<dbReference type="PANTHER" id="PTHR43968:SF6">
    <property type="entry name" value="GLUTATHIONE S-TRANSFERASE OMEGA"/>
    <property type="match status" value="1"/>
</dbReference>
<evidence type="ECO:0000313" key="3">
    <source>
        <dbReference type="EMBL" id="NQV66159.1"/>
    </source>
</evidence>
<dbReference type="Gene3D" id="1.20.1050.10">
    <property type="match status" value="1"/>
</dbReference>
<dbReference type="PROSITE" id="PS50404">
    <property type="entry name" value="GST_NTER"/>
    <property type="match status" value="1"/>
</dbReference>
<organism evidence="3 4">
    <name type="scientific">SAR86 cluster bacterium</name>
    <dbReference type="NCBI Taxonomy" id="2030880"/>
    <lineage>
        <taxon>Bacteria</taxon>
        <taxon>Pseudomonadati</taxon>
        <taxon>Pseudomonadota</taxon>
        <taxon>Gammaproteobacteria</taxon>
        <taxon>SAR86 cluster</taxon>
    </lineage>
</organism>
<evidence type="ECO:0000259" key="2">
    <source>
        <dbReference type="PROSITE" id="PS50405"/>
    </source>
</evidence>
<reference evidence="3" key="1">
    <citation type="submission" date="2020-05" db="EMBL/GenBank/DDBJ databases">
        <title>Sulfur intermediates as new biogeochemical hubs in an aquatic model microbial ecosystem.</title>
        <authorList>
            <person name="Vigneron A."/>
        </authorList>
    </citation>
    <scope>NUCLEOTIDE SEQUENCE</scope>
    <source>
        <strain evidence="3">Bin.250</strain>
    </source>
</reference>
<dbReference type="SUPFAM" id="SSF47616">
    <property type="entry name" value="GST C-terminal domain-like"/>
    <property type="match status" value="1"/>
</dbReference>
<dbReference type="PROSITE" id="PS50405">
    <property type="entry name" value="GST_CTER"/>
    <property type="match status" value="1"/>
</dbReference>
<evidence type="ECO:0000313" key="4">
    <source>
        <dbReference type="Proteomes" id="UP000754644"/>
    </source>
</evidence>